<dbReference type="OrthoDB" id="9777941at2"/>
<evidence type="ECO:0000256" key="4">
    <source>
        <dbReference type="SAM" id="SignalP"/>
    </source>
</evidence>
<dbReference type="Pfam" id="PF00497">
    <property type="entry name" value="SBP_bac_3"/>
    <property type="match status" value="1"/>
</dbReference>
<dbReference type="PANTHER" id="PTHR30085:SF7">
    <property type="entry name" value="AMINO-ACID ABC TRANSPORTER-BINDING PROTEIN YHDW-RELATED"/>
    <property type="match status" value="1"/>
</dbReference>
<feature type="signal peptide" evidence="4">
    <location>
        <begin position="1"/>
        <end position="22"/>
    </location>
</feature>
<dbReference type="Gene3D" id="3.40.190.10">
    <property type="entry name" value="Periplasmic binding protein-like II"/>
    <property type="match status" value="2"/>
</dbReference>
<evidence type="ECO:0000259" key="5">
    <source>
        <dbReference type="SMART" id="SM00062"/>
    </source>
</evidence>
<dbReference type="SMART" id="SM00062">
    <property type="entry name" value="PBPb"/>
    <property type="match status" value="1"/>
</dbReference>
<evidence type="ECO:0000313" key="6">
    <source>
        <dbReference type="EMBL" id="AUM74217.1"/>
    </source>
</evidence>
<sequence length="341" mass="36147">MRKSVFFSVAAATALVAGASVAAEGDTLAQVKSRGELLCGVNTGLVGFASPDANGNWTGFDVAFCKALGAAVLGDSSKVKFVPLTGQTRFTGLSSGEVDVLSRNSTWTFSRDTDLKLDFAGVNYYDGQGFLVPKSLGVSSAKELDGATICIQTGTTTELNLADYFKANNMEYRPVNIDSNAEGEQQYMAGACDSYTTDASGLAATRAAFANPDQHVILPEIISKEPLGPIVRHGDNNWGDIVRWTLFALIAAEEYGVTSANIEELAKSSQNPEVQRLLGTTDDLGAMIGLDKEWAKRAIAASGNYGEIFAATIGEQTPIGLPRGLNAQWTQGGLLYAMPFR</sequence>
<dbReference type="CDD" id="cd13692">
    <property type="entry name" value="PBP2_BztA"/>
    <property type="match status" value="1"/>
</dbReference>
<keyword evidence="2" id="KW-0813">Transport</keyword>
<feature type="domain" description="Solute-binding protein family 3/N-terminal" evidence="5">
    <location>
        <begin position="36"/>
        <end position="265"/>
    </location>
</feature>
<keyword evidence="7" id="KW-1185">Reference proteome</keyword>
<dbReference type="SUPFAM" id="SSF53850">
    <property type="entry name" value="Periplasmic binding protein-like II"/>
    <property type="match status" value="1"/>
</dbReference>
<dbReference type="RefSeq" id="WP_101499565.1">
    <property type="nucleotide sequence ID" value="NZ_CP025583.1"/>
</dbReference>
<dbReference type="EMBL" id="CP025583">
    <property type="protein sequence ID" value="AUM74217.1"/>
    <property type="molecule type" value="Genomic_DNA"/>
</dbReference>
<dbReference type="InterPro" id="IPR051455">
    <property type="entry name" value="Bact_solute-bind_prot3"/>
</dbReference>
<feature type="chain" id="PRO_5014772269" evidence="4">
    <location>
        <begin position="23"/>
        <end position="341"/>
    </location>
</feature>
<dbReference type="Proteomes" id="UP000234882">
    <property type="component" value="Chromosome"/>
</dbReference>
<name>A0A2K9MEY3_9RHOB</name>
<proteinExistence type="inferred from homology"/>
<evidence type="ECO:0000256" key="3">
    <source>
        <dbReference type="ARBA" id="ARBA00022729"/>
    </source>
</evidence>
<gene>
    <name evidence="6" type="ORF">CYR75_08015</name>
</gene>
<dbReference type="KEGG" id="paru:CYR75_08015"/>
<reference evidence="7" key="1">
    <citation type="submission" date="2017-12" db="EMBL/GenBank/DDBJ databases">
        <title>Genomic analysis of Paracoccus sp. CBA4604.</title>
        <authorList>
            <person name="Roh S.W."/>
            <person name="Kim J.Y."/>
            <person name="Kim J.S."/>
        </authorList>
    </citation>
    <scope>NUCLEOTIDE SEQUENCE [LARGE SCALE GENOMIC DNA]</scope>
    <source>
        <strain evidence="7">CBA4604</strain>
    </source>
</reference>
<dbReference type="PANTHER" id="PTHR30085">
    <property type="entry name" value="AMINO ACID ABC TRANSPORTER PERMEASE"/>
    <property type="match status" value="1"/>
</dbReference>
<protein>
    <submittedName>
        <fullName evidence="6">Amino acid ABC transporter substrate-binding protein</fullName>
    </submittedName>
</protein>
<comment type="similarity">
    <text evidence="1">Belongs to the bacterial solute-binding protein 3 family.</text>
</comment>
<evidence type="ECO:0000256" key="2">
    <source>
        <dbReference type="ARBA" id="ARBA00022448"/>
    </source>
</evidence>
<dbReference type="AlphaFoldDB" id="A0A2K9MEY3"/>
<keyword evidence="3 4" id="KW-0732">Signal</keyword>
<organism evidence="6 7">
    <name type="scientific">Paracoccus jeotgali</name>
    <dbReference type="NCBI Taxonomy" id="2065379"/>
    <lineage>
        <taxon>Bacteria</taxon>
        <taxon>Pseudomonadati</taxon>
        <taxon>Pseudomonadota</taxon>
        <taxon>Alphaproteobacteria</taxon>
        <taxon>Rhodobacterales</taxon>
        <taxon>Paracoccaceae</taxon>
        <taxon>Paracoccus</taxon>
    </lineage>
</organism>
<accession>A0A2K9MEY3</accession>
<evidence type="ECO:0000256" key="1">
    <source>
        <dbReference type="ARBA" id="ARBA00010333"/>
    </source>
</evidence>
<dbReference type="GO" id="GO:0006865">
    <property type="term" value="P:amino acid transport"/>
    <property type="evidence" value="ECO:0007669"/>
    <property type="project" value="TreeGrafter"/>
</dbReference>
<evidence type="ECO:0000313" key="7">
    <source>
        <dbReference type="Proteomes" id="UP000234882"/>
    </source>
</evidence>
<dbReference type="InterPro" id="IPR001638">
    <property type="entry name" value="Solute-binding_3/MltF_N"/>
</dbReference>